<comment type="caution">
    <text evidence="3">The sequence shown here is derived from an EMBL/GenBank/DDBJ whole genome shotgun (WGS) entry which is preliminary data.</text>
</comment>
<feature type="transmembrane region" description="Helical" evidence="2">
    <location>
        <begin position="597"/>
        <end position="614"/>
    </location>
</feature>
<feature type="region of interest" description="Disordered" evidence="1">
    <location>
        <begin position="123"/>
        <end position="149"/>
    </location>
</feature>
<keyword evidence="2" id="KW-1133">Transmembrane helix</keyword>
<feature type="compositionally biased region" description="Basic and acidic residues" evidence="1">
    <location>
        <begin position="123"/>
        <end position="134"/>
    </location>
</feature>
<feature type="region of interest" description="Disordered" evidence="1">
    <location>
        <begin position="199"/>
        <end position="231"/>
    </location>
</feature>
<dbReference type="Proteomes" id="UP001530377">
    <property type="component" value="Unassembled WGS sequence"/>
</dbReference>
<organism evidence="3 4">
    <name type="scientific">Cyclostephanos tholiformis</name>
    <dbReference type="NCBI Taxonomy" id="382380"/>
    <lineage>
        <taxon>Eukaryota</taxon>
        <taxon>Sar</taxon>
        <taxon>Stramenopiles</taxon>
        <taxon>Ochrophyta</taxon>
        <taxon>Bacillariophyta</taxon>
        <taxon>Coscinodiscophyceae</taxon>
        <taxon>Thalassiosirophycidae</taxon>
        <taxon>Stephanodiscales</taxon>
        <taxon>Stephanodiscaceae</taxon>
        <taxon>Cyclostephanos</taxon>
    </lineage>
</organism>
<dbReference type="EMBL" id="JALLPB020000292">
    <property type="protein sequence ID" value="KAL3810920.1"/>
    <property type="molecule type" value="Genomic_DNA"/>
</dbReference>
<keyword evidence="4" id="KW-1185">Reference proteome</keyword>
<feature type="region of interest" description="Disordered" evidence="1">
    <location>
        <begin position="439"/>
        <end position="461"/>
    </location>
</feature>
<gene>
    <name evidence="3" type="ORF">ACHAXA_008770</name>
</gene>
<evidence type="ECO:0000256" key="2">
    <source>
        <dbReference type="SAM" id="Phobius"/>
    </source>
</evidence>
<evidence type="ECO:0000313" key="3">
    <source>
        <dbReference type="EMBL" id="KAL3810920.1"/>
    </source>
</evidence>
<protein>
    <recommendedName>
        <fullName evidence="5">Transmembrane protein</fullName>
    </recommendedName>
</protein>
<accession>A0ABD3RD19</accession>
<reference evidence="3 4" key="1">
    <citation type="submission" date="2024-10" db="EMBL/GenBank/DDBJ databases">
        <title>Updated reference genomes for cyclostephanoid diatoms.</title>
        <authorList>
            <person name="Roberts W.R."/>
            <person name="Alverson A.J."/>
        </authorList>
    </citation>
    <scope>NUCLEOTIDE SEQUENCE [LARGE SCALE GENOMIC DNA]</scope>
    <source>
        <strain evidence="3 4">AJA228-03</strain>
    </source>
</reference>
<name>A0ABD3RD19_9STRA</name>
<feature type="compositionally biased region" description="Polar residues" evidence="1">
    <location>
        <begin position="135"/>
        <end position="149"/>
    </location>
</feature>
<keyword evidence="2" id="KW-0812">Transmembrane</keyword>
<dbReference type="AlphaFoldDB" id="A0ABD3RD19"/>
<evidence type="ECO:0000313" key="4">
    <source>
        <dbReference type="Proteomes" id="UP001530377"/>
    </source>
</evidence>
<sequence>MSEAVLRANSIRRTRTRLWRNPKKFLFVLVCLTVAVKRSILFVGADSIVVITKPEIDDDPSTDIVVEENDDVSRQGNIAEPPVADVPAEDPVRSSVSIERNVEVLSMWPTSLARAARVGAKLREKSTDVKRQESEVNNPNTNNEVGTANNPMMLTGCHWGTIGCKKGNWNSDEMNSSSVDNNADTGMASASTDARVLKGRGPSLNLHRPASTGNLLDGDDAESGRKPPQGFKLAGRIITSPSDGLSYFLDAPKVYPEDNNGDWMLTIPYRYLECGPTIESTTEAFPLTDMVLRHFPHSASMSHHWMNLGGGVTLENGLNKDERGGTRYIDTDGNNEGHPKLLVALTPIEITVSGNNEETRVFNPGDVILMEDTLGKGHKMNAAPVVHDKAQLSKRNDARGNDLYVIMVSLPHTVHLPVYDWLEGSSYLHESSSSSVQDFSSSVLSKSPTDYNGPDIADDNPDEEEATRALLGFAPKHLHHKLRHQRERTSLSSESKIPCPLEYDSAYSSLFIPPHKQYKRLHRNRSRPNRGENQFTTVSSFDETNPSLPWFSTYKKDSIWFRYLPSLRRTMLVGIGLSLTSSFVYCVQLLYPPLLALWGGATMILGGALMNVLVARWSYRRFAADWLEEWRWRREVKRNKMHREKIRKHRDAIIHEMDEIFVSDGIETVKESEVK</sequence>
<keyword evidence="2" id="KW-0472">Membrane</keyword>
<evidence type="ECO:0008006" key="5">
    <source>
        <dbReference type="Google" id="ProtNLM"/>
    </source>
</evidence>
<evidence type="ECO:0000256" key="1">
    <source>
        <dbReference type="SAM" id="MobiDB-lite"/>
    </source>
</evidence>
<proteinExistence type="predicted"/>